<protein>
    <submittedName>
        <fullName evidence="2">Putative secreted protein</fullName>
    </submittedName>
</protein>
<comment type="caution">
    <text evidence="2">The sequence shown here is derived from an EMBL/GenBank/DDBJ whole genome shotgun (WGS) entry which is preliminary data.</text>
</comment>
<dbReference type="Proteomes" id="UP000562027">
    <property type="component" value="Unassembled WGS sequence"/>
</dbReference>
<sequence>MHKTDRSLSKNKTLRSLLVLMSAATAAGLAVAAPAGQNQDNLPRDRLNLSASASVEVTRDVLGVSFATTKEGTDAAAVQTALKQALDAALAEARKAAKPGQIEVQTGNFSLYPRYAPKGGINGWQGTAELLVEGKDAAGIAQLSGRISSMNISRVSYSLSKEQRQKVEGDVVKQAIANFKARAADYAQQFGYGGYSIGEVNVNTQDSGPMPMAAPQMRFKAMAASADEALPTEAGKASVTVNVSGTVVMTVR</sequence>
<evidence type="ECO:0000313" key="2">
    <source>
        <dbReference type="EMBL" id="MBB4841930.1"/>
    </source>
</evidence>
<feature type="chain" id="PRO_5032783117" evidence="1">
    <location>
        <begin position="33"/>
        <end position="252"/>
    </location>
</feature>
<name>A0A840L107_9BURK</name>
<dbReference type="Gene3D" id="3.30.70.2970">
    <property type="entry name" value="Protein of unknown function (DUF541), domain 2"/>
    <property type="match status" value="1"/>
</dbReference>
<dbReference type="PANTHER" id="PTHR34387">
    <property type="entry name" value="SLR1258 PROTEIN"/>
    <property type="match status" value="1"/>
</dbReference>
<dbReference type="InterPro" id="IPR052022">
    <property type="entry name" value="26kDa_periplasmic_antigen"/>
</dbReference>
<dbReference type="Pfam" id="PF04402">
    <property type="entry name" value="SIMPL"/>
    <property type="match status" value="1"/>
</dbReference>
<feature type="signal peptide" evidence="1">
    <location>
        <begin position="1"/>
        <end position="32"/>
    </location>
</feature>
<reference evidence="2 3" key="1">
    <citation type="submission" date="2020-08" db="EMBL/GenBank/DDBJ databases">
        <title>Functional genomics of gut bacteria from endangered species of beetles.</title>
        <authorList>
            <person name="Carlos-Shanley C."/>
        </authorList>
    </citation>
    <scope>NUCLEOTIDE SEQUENCE [LARGE SCALE GENOMIC DNA]</scope>
    <source>
        <strain evidence="2 3">S00239</strain>
    </source>
</reference>
<dbReference type="GO" id="GO:0006974">
    <property type="term" value="P:DNA damage response"/>
    <property type="evidence" value="ECO:0007669"/>
    <property type="project" value="TreeGrafter"/>
</dbReference>
<dbReference type="InterPro" id="IPR007497">
    <property type="entry name" value="SIMPL/DUF541"/>
</dbReference>
<dbReference type="Gene3D" id="3.30.110.170">
    <property type="entry name" value="Protein of unknown function (DUF541), domain 1"/>
    <property type="match status" value="1"/>
</dbReference>
<evidence type="ECO:0000256" key="1">
    <source>
        <dbReference type="SAM" id="SignalP"/>
    </source>
</evidence>
<dbReference type="PANTHER" id="PTHR34387:SF1">
    <property type="entry name" value="PERIPLASMIC IMMUNOGENIC PROTEIN"/>
    <property type="match status" value="1"/>
</dbReference>
<proteinExistence type="predicted"/>
<organism evidence="2 3">
    <name type="scientific">Roseateles oligotrophus</name>
    <dbReference type="NCBI Taxonomy" id="1769250"/>
    <lineage>
        <taxon>Bacteria</taxon>
        <taxon>Pseudomonadati</taxon>
        <taxon>Pseudomonadota</taxon>
        <taxon>Betaproteobacteria</taxon>
        <taxon>Burkholderiales</taxon>
        <taxon>Sphaerotilaceae</taxon>
        <taxon>Roseateles</taxon>
    </lineage>
</organism>
<evidence type="ECO:0000313" key="3">
    <source>
        <dbReference type="Proteomes" id="UP000562027"/>
    </source>
</evidence>
<dbReference type="RefSeq" id="WP_246448113.1">
    <property type="nucleotide sequence ID" value="NZ_JACHLP010000001.1"/>
</dbReference>
<dbReference type="EMBL" id="JACHLP010000001">
    <property type="protein sequence ID" value="MBB4841930.1"/>
    <property type="molecule type" value="Genomic_DNA"/>
</dbReference>
<keyword evidence="3" id="KW-1185">Reference proteome</keyword>
<accession>A0A840L107</accession>
<dbReference type="AlphaFoldDB" id="A0A840L107"/>
<gene>
    <name evidence="2" type="ORF">HNP55_000425</name>
</gene>
<keyword evidence="1" id="KW-0732">Signal</keyword>